<feature type="binding site" evidence="7">
    <location>
        <begin position="10"/>
        <end position="11"/>
    </location>
    <ligand>
        <name>substrate</name>
    </ligand>
</feature>
<evidence type="ECO:0000256" key="1">
    <source>
        <dbReference type="ARBA" id="ARBA00001602"/>
    </source>
</evidence>
<dbReference type="GO" id="GO:0071555">
    <property type="term" value="P:cell wall organization"/>
    <property type="evidence" value="ECO:0007669"/>
    <property type="project" value="UniProtKB-KW"/>
</dbReference>
<dbReference type="NCBIfam" id="TIGR00067">
    <property type="entry name" value="glut_race"/>
    <property type="match status" value="1"/>
</dbReference>
<dbReference type="EMBL" id="AIMB01000008">
    <property type="protein sequence ID" value="EJF88772.1"/>
    <property type="molecule type" value="Genomic_DNA"/>
</dbReference>
<accession>J1JUX1</accession>
<dbReference type="InterPro" id="IPR015942">
    <property type="entry name" value="Asp/Glu/hydantoin_racemase"/>
</dbReference>
<evidence type="ECO:0000313" key="8">
    <source>
        <dbReference type="EMBL" id="EJF88772.1"/>
    </source>
</evidence>
<feature type="binding site" evidence="7">
    <location>
        <begin position="190"/>
        <end position="191"/>
    </location>
    <ligand>
        <name>substrate</name>
    </ligand>
</feature>
<dbReference type="RefSeq" id="WP_008039587.1">
    <property type="nucleotide sequence ID" value="NZ_JH725147.1"/>
</dbReference>
<dbReference type="Proteomes" id="UP000008952">
    <property type="component" value="Unassembled WGS sequence"/>
</dbReference>
<comment type="pathway">
    <text evidence="7">Cell wall biogenesis; peptidoglycan biosynthesis.</text>
</comment>
<comment type="catalytic activity">
    <reaction evidence="1 7">
        <text>L-glutamate = D-glutamate</text>
        <dbReference type="Rhea" id="RHEA:12813"/>
        <dbReference type="ChEBI" id="CHEBI:29985"/>
        <dbReference type="ChEBI" id="CHEBI:29986"/>
        <dbReference type="EC" id="5.1.1.3"/>
    </reaction>
</comment>
<dbReference type="HAMAP" id="MF_00258">
    <property type="entry name" value="Glu_racemase"/>
    <property type="match status" value="1"/>
</dbReference>
<dbReference type="Gene3D" id="3.40.50.1860">
    <property type="match status" value="2"/>
</dbReference>
<evidence type="ECO:0000256" key="5">
    <source>
        <dbReference type="ARBA" id="ARBA00023235"/>
    </source>
</evidence>
<name>J1JUX1_9HYPH</name>
<dbReference type="STRING" id="1094558.ME5_01323"/>
<gene>
    <name evidence="7" type="primary">murI</name>
    <name evidence="8" type="ORF">ME5_01323</name>
</gene>
<dbReference type="EC" id="5.1.1.3" evidence="2 7"/>
<evidence type="ECO:0000256" key="3">
    <source>
        <dbReference type="ARBA" id="ARBA00022960"/>
    </source>
</evidence>
<dbReference type="InterPro" id="IPR018187">
    <property type="entry name" value="Asp/Glu_racemase_AS_1"/>
</dbReference>
<evidence type="ECO:0000313" key="9">
    <source>
        <dbReference type="Proteomes" id="UP000008952"/>
    </source>
</evidence>
<dbReference type="PROSITE" id="PS00923">
    <property type="entry name" value="ASP_GLU_RACEMASE_1"/>
    <property type="match status" value="1"/>
</dbReference>
<dbReference type="UniPathway" id="UPA00219"/>
<dbReference type="GO" id="GO:0009252">
    <property type="term" value="P:peptidoglycan biosynthetic process"/>
    <property type="evidence" value="ECO:0007669"/>
    <property type="project" value="UniProtKB-UniRule"/>
</dbReference>
<feature type="active site" description="Proton donor/acceptor" evidence="7">
    <location>
        <position position="189"/>
    </location>
</feature>
<evidence type="ECO:0000256" key="2">
    <source>
        <dbReference type="ARBA" id="ARBA00013090"/>
    </source>
</evidence>
<sequence>MNKRPILFFDSGIGGLTVLREARILMPEKRFVYVADDAHFPYGAWSEENLTKHILSLFHILIEKYSPILCVIACNTASTVVLSELRQTFPSILFVGTVPAIKPAAEQTLSGLITVLATTGTVKRAYTRALIQSFANQCDVQLVGSEKLANCAELYLRGVPLDKKTLKDEIEPCFIHKKNKKTDIIVLACTHFPFLIHSFRKIAPWPVDWIDPAEAIAKRVKSLLMKNERENTLFHHEDLAYFTSHHNDYATIRLLYGFGLKCDWCA</sequence>
<keyword evidence="6 7" id="KW-0961">Cell wall biogenesis/degradation</keyword>
<evidence type="ECO:0000256" key="4">
    <source>
        <dbReference type="ARBA" id="ARBA00022984"/>
    </source>
</evidence>
<dbReference type="SUPFAM" id="SSF53681">
    <property type="entry name" value="Aspartate/glutamate racemase"/>
    <property type="match status" value="2"/>
</dbReference>
<keyword evidence="9" id="KW-1185">Reference proteome</keyword>
<protein>
    <recommendedName>
        <fullName evidence="2 7">Glutamate racemase</fullName>
        <ecNumber evidence="2 7">5.1.1.3</ecNumber>
    </recommendedName>
</protein>
<dbReference type="InterPro" id="IPR004391">
    <property type="entry name" value="Glu_race"/>
</dbReference>
<feature type="binding site" evidence="7">
    <location>
        <begin position="42"/>
        <end position="43"/>
    </location>
    <ligand>
        <name>substrate</name>
    </ligand>
</feature>
<dbReference type="InterPro" id="IPR033134">
    <property type="entry name" value="Asp/Glu_racemase_AS_2"/>
</dbReference>
<dbReference type="AlphaFoldDB" id="J1JUX1"/>
<dbReference type="HOGENOM" id="CLU_052344_2_0_5"/>
<feature type="active site" description="Proton donor/acceptor" evidence="7">
    <location>
        <position position="74"/>
    </location>
</feature>
<dbReference type="PANTHER" id="PTHR21198">
    <property type="entry name" value="GLUTAMATE RACEMASE"/>
    <property type="match status" value="1"/>
</dbReference>
<evidence type="ECO:0000256" key="7">
    <source>
        <dbReference type="HAMAP-Rule" id="MF_00258"/>
    </source>
</evidence>
<dbReference type="PANTHER" id="PTHR21198:SF2">
    <property type="entry name" value="GLUTAMATE RACEMASE"/>
    <property type="match status" value="1"/>
</dbReference>
<keyword evidence="4 7" id="KW-0573">Peptidoglycan synthesis</keyword>
<dbReference type="Pfam" id="PF01177">
    <property type="entry name" value="Asp_Glu_race"/>
    <property type="match status" value="1"/>
</dbReference>
<dbReference type="OrthoDB" id="9801055at2"/>
<dbReference type="PROSITE" id="PS00924">
    <property type="entry name" value="ASP_GLU_RACEMASE_2"/>
    <property type="match status" value="1"/>
</dbReference>
<dbReference type="PATRIC" id="fig|1094558.3.peg.1424"/>
<organism evidence="8 9">
    <name type="scientific">Bartonella tamiae Th239</name>
    <dbReference type="NCBI Taxonomy" id="1094558"/>
    <lineage>
        <taxon>Bacteria</taxon>
        <taxon>Pseudomonadati</taxon>
        <taxon>Pseudomonadota</taxon>
        <taxon>Alphaproteobacteria</taxon>
        <taxon>Hyphomicrobiales</taxon>
        <taxon>Bartonellaceae</taxon>
        <taxon>Bartonella</taxon>
    </lineage>
</organism>
<proteinExistence type="inferred from homology"/>
<comment type="similarity">
    <text evidence="7">Belongs to the aspartate/glutamate racemases family.</text>
</comment>
<keyword evidence="3 7" id="KW-0133">Cell shape</keyword>
<dbReference type="GO" id="GO:0008360">
    <property type="term" value="P:regulation of cell shape"/>
    <property type="evidence" value="ECO:0007669"/>
    <property type="project" value="UniProtKB-KW"/>
</dbReference>
<comment type="function">
    <text evidence="7">Provides the (R)-glutamate required for cell wall biosynthesis.</text>
</comment>
<feature type="binding site" evidence="7">
    <location>
        <begin position="75"/>
        <end position="76"/>
    </location>
    <ligand>
        <name>substrate</name>
    </ligand>
</feature>
<comment type="caution">
    <text evidence="8">The sequence shown here is derived from an EMBL/GenBank/DDBJ whole genome shotgun (WGS) entry which is preliminary data.</text>
</comment>
<dbReference type="eggNOG" id="COG0796">
    <property type="taxonomic scope" value="Bacteria"/>
</dbReference>
<dbReference type="InterPro" id="IPR001920">
    <property type="entry name" value="Asp/Glu_race"/>
</dbReference>
<keyword evidence="5 7" id="KW-0413">Isomerase</keyword>
<reference evidence="8 9" key="1">
    <citation type="submission" date="2012-03" db="EMBL/GenBank/DDBJ databases">
        <title>The Genome Sequence of Bartonella tamiae Th239.</title>
        <authorList>
            <consortium name="The Broad Institute Genome Sequencing Platform"/>
            <consortium name="The Broad Institute Genome Sequencing Center for Infectious Disease"/>
            <person name="Feldgarden M."/>
            <person name="Kirby J."/>
            <person name="Kosoy M."/>
            <person name="Birtles R."/>
            <person name="Probert W.S."/>
            <person name="Chiaraviglio L."/>
            <person name="Young S.K."/>
            <person name="Zeng Q."/>
            <person name="Gargeya S."/>
            <person name="Fitzgerald M."/>
            <person name="Haas B."/>
            <person name="Abouelleil A."/>
            <person name="Alvarado L."/>
            <person name="Arachchi H.M."/>
            <person name="Berlin A."/>
            <person name="Chapman S.B."/>
            <person name="Gearin G."/>
            <person name="Goldberg J."/>
            <person name="Griggs A."/>
            <person name="Gujja S."/>
            <person name="Hansen M."/>
            <person name="Heiman D."/>
            <person name="Howarth C."/>
            <person name="Larimer J."/>
            <person name="Lui A."/>
            <person name="MacDonald P.J.P."/>
            <person name="McCowen C."/>
            <person name="Montmayeur A."/>
            <person name="Murphy C."/>
            <person name="Neiman D."/>
            <person name="Pearson M."/>
            <person name="Priest M."/>
            <person name="Roberts A."/>
            <person name="Saif S."/>
            <person name="Shea T."/>
            <person name="Sisk P."/>
            <person name="Stolte C."/>
            <person name="Sykes S."/>
            <person name="Wortman J."/>
            <person name="Nusbaum C."/>
            <person name="Birren B."/>
        </authorList>
    </citation>
    <scope>NUCLEOTIDE SEQUENCE [LARGE SCALE GENOMIC DNA]</scope>
    <source>
        <strain evidence="8 9">Th239</strain>
    </source>
</reference>
<evidence type="ECO:0000256" key="6">
    <source>
        <dbReference type="ARBA" id="ARBA00023316"/>
    </source>
</evidence>
<dbReference type="GO" id="GO:0008881">
    <property type="term" value="F:glutamate racemase activity"/>
    <property type="evidence" value="ECO:0007669"/>
    <property type="project" value="UniProtKB-UniRule"/>
</dbReference>